<accession>A0A5C7H396</accession>
<dbReference type="Pfam" id="PF14392">
    <property type="entry name" value="zf-CCHC_4"/>
    <property type="match status" value="1"/>
</dbReference>
<dbReference type="EMBL" id="VAHF01000011">
    <property type="protein sequence ID" value="TXG51367.1"/>
    <property type="molecule type" value="Genomic_DNA"/>
</dbReference>
<evidence type="ECO:0000313" key="3">
    <source>
        <dbReference type="Proteomes" id="UP000323000"/>
    </source>
</evidence>
<dbReference type="Proteomes" id="UP000323000">
    <property type="component" value="Chromosome 11"/>
</dbReference>
<feature type="domain" description="Zinc knuckle CX2CX4HX4C" evidence="1">
    <location>
        <begin position="96"/>
        <end position="137"/>
    </location>
</feature>
<dbReference type="AlphaFoldDB" id="A0A5C7H396"/>
<sequence length="137" mass="15731">MSLKDTERPVYKLKEELKLTGIQRLSLSLVGKVLSSKMVKRDVFMGVLKKIWRVKNGVEIEVGHFLGGMVRELLEVNDGVFSDKGAKFLCVRVVVEIDKPLRRCLRIDVLRDGEETVMLLRYERLSIHCYKCGKLGH</sequence>
<protein>
    <recommendedName>
        <fullName evidence="1">Zinc knuckle CX2CX4HX4C domain-containing protein</fullName>
    </recommendedName>
</protein>
<evidence type="ECO:0000259" key="1">
    <source>
        <dbReference type="Pfam" id="PF14392"/>
    </source>
</evidence>
<organism evidence="2 3">
    <name type="scientific">Acer yangbiense</name>
    <dbReference type="NCBI Taxonomy" id="1000413"/>
    <lineage>
        <taxon>Eukaryota</taxon>
        <taxon>Viridiplantae</taxon>
        <taxon>Streptophyta</taxon>
        <taxon>Embryophyta</taxon>
        <taxon>Tracheophyta</taxon>
        <taxon>Spermatophyta</taxon>
        <taxon>Magnoliopsida</taxon>
        <taxon>eudicotyledons</taxon>
        <taxon>Gunneridae</taxon>
        <taxon>Pentapetalae</taxon>
        <taxon>rosids</taxon>
        <taxon>malvids</taxon>
        <taxon>Sapindales</taxon>
        <taxon>Sapindaceae</taxon>
        <taxon>Hippocastanoideae</taxon>
        <taxon>Acereae</taxon>
        <taxon>Acer</taxon>
    </lineage>
</organism>
<keyword evidence="3" id="KW-1185">Reference proteome</keyword>
<dbReference type="InterPro" id="IPR025836">
    <property type="entry name" value="Zn_knuckle_CX2CX4HX4C"/>
</dbReference>
<proteinExistence type="predicted"/>
<reference evidence="3" key="1">
    <citation type="journal article" date="2019" name="Gigascience">
        <title>De novo genome assembly of the endangered Acer yangbiense, a plant species with extremely small populations endemic to Yunnan Province, China.</title>
        <authorList>
            <person name="Yang J."/>
            <person name="Wariss H.M."/>
            <person name="Tao L."/>
            <person name="Zhang R."/>
            <person name="Yun Q."/>
            <person name="Hollingsworth P."/>
            <person name="Dao Z."/>
            <person name="Luo G."/>
            <person name="Guo H."/>
            <person name="Ma Y."/>
            <person name="Sun W."/>
        </authorList>
    </citation>
    <scope>NUCLEOTIDE SEQUENCE [LARGE SCALE GENOMIC DNA]</scope>
    <source>
        <strain evidence="3">cv. Malutang</strain>
    </source>
</reference>
<name>A0A5C7H396_9ROSI</name>
<gene>
    <name evidence="2" type="ORF">EZV62_023891</name>
</gene>
<comment type="caution">
    <text evidence="2">The sequence shown here is derived from an EMBL/GenBank/DDBJ whole genome shotgun (WGS) entry which is preliminary data.</text>
</comment>
<evidence type="ECO:0000313" key="2">
    <source>
        <dbReference type="EMBL" id="TXG51367.1"/>
    </source>
</evidence>
<dbReference type="OrthoDB" id="1000626at2759"/>